<reference evidence="1" key="2">
    <citation type="submission" date="2016-06" db="EMBL/GenBank/DDBJ databases">
        <title>The genome of a short-lived fish provides insights into sex chromosome evolution and the genetic control of aging.</title>
        <authorList>
            <person name="Reichwald K."/>
            <person name="Felder M."/>
            <person name="Petzold A."/>
            <person name="Koch P."/>
            <person name="Groth M."/>
            <person name="Platzer M."/>
        </authorList>
    </citation>
    <scope>NUCLEOTIDE SEQUENCE</scope>
    <source>
        <tissue evidence="1">Brain</tissue>
    </source>
</reference>
<dbReference type="GO" id="GO:0008009">
    <property type="term" value="F:chemokine activity"/>
    <property type="evidence" value="ECO:0007669"/>
    <property type="project" value="InterPro"/>
</dbReference>
<dbReference type="GO" id="GO:0005576">
    <property type="term" value="C:extracellular region"/>
    <property type="evidence" value="ECO:0007669"/>
    <property type="project" value="InterPro"/>
</dbReference>
<reference evidence="1" key="1">
    <citation type="submission" date="2016-05" db="EMBL/GenBank/DDBJ databases">
        <authorList>
            <person name="Lavstsen T."/>
            <person name="Jespersen J.S."/>
        </authorList>
    </citation>
    <scope>NUCLEOTIDE SEQUENCE</scope>
    <source>
        <tissue evidence="1">Brain</tissue>
    </source>
</reference>
<dbReference type="AlphaFoldDB" id="A0A1A8A6A9"/>
<dbReference type="InterPro" id="IPR036048">
    <property type="entry name" value="Interleukin_8-like_sf"/>
</dbReference>
<accession>A0A1A8A6A9</accession>
<evidence type="ECO:0000313" key="1">
    <source>
        <dbReference type="EMBL" id="SBP49720.1"/>
    </source>
</evidence>
<dbReference type="SUPFAM" id="SSF54117">
    <property type="entry name" value="Interleukin 8-like chemokines"/>
    <property type="match status" value="1"/>
</dbReference>
<protein>
    <recommendedName>
        <fullName evidence="2">Chemokine interleukin-8-like domain-containing protein</fullName>
    </recommendedName>
</protein>
<dbReference type="Gene3D" id="2.40.50.40">
    <property type="match status" value="1"/>
</dbReference>
<evidence type="ECO:0008006" key="2">
    <source>
        <dbReference type="Google" id="ProtNLM"/>
    </source>
</evidence>
<organism evidence="1">
    <name type="scientific">Nothobranchius furzeri</name>
    <name type="common">Turquoise killifish</name>
    <dbReference type="NCBI Taxonomy" id="105023"/>
    <lineage>
        <taxon>Eukaryota</taxon>
        <taxon>Metazoa</taxon>
        <taxon>Chordata</taxon>
        <taxon>Craniata</taxon>
        <taxon>Vertebrata</taxon>
        <taxon>Euteleostomi</taxon>
        <taxon>Actinopterygii</taxon>
        <taxon>Neopterygii</taxon>
        <taxon>Teleostei</taxon>
        <taxon>Neoteleostei</taxon>
        <taxon>Acanthomorphata</taxon>
        <taxon>Ovalentaria</taxon>
        <taxon>Atherinomorphae</taxon>
        <taxon>Cyprinodontiformes</taxon>
        <taxon>Nothobranchiidae</taxon>
        <taxon>Nothobranchius</taxon>
    </lineage>
</organism>
<dbReference type="GO" id="GO:0006955">
    <property type="term" value="P:immune response"/>
    <property type="evidence" value="ECO:0007669"/>
    <property type="project" value="InterPro"/>
</dbReference>
<dbReference type="EMBL" id="HADY01011235">
    <property type="protein sequence ID" value="SBP49720.1"/>
    <property type="molecule type" value="Transcribed_RNA"/>
</dbReference>
<proteinExistence type="predicted"/>
<feature type="non-terminal residue" evidence="1">
    <location>
        <position position="1"/>
    </location>
</feature>
<name>A0A1A8A6A9_NOTFU</name>
<gene>
    <name evidence="1" type="primary">Nfu_g_1_023511</name>
</gene>
<sequence>RAPAPSGCRCQKGSRKKLSGRGMVRRQIIRQIVQFPTITCGFTEYFKYLEDGRQVCVDPFRLASYFLHSLFNPTTKPRTTKHPLVSTTLPQTRNDLIANTDASLEDDETTDVKGLGSSLNGELIEHPRILEIDPGTFIIVPQTIQIPNFVFGPPGVLGPPCHRCSPVDWNSIKPNHVQSLEMNLTPSNCPTIIQVKLTDGKEFCMDSSQPDFMEHLNILESQ</sequence>